<keyword evidence="4" id="KW-1185">Reference proteome</keyword>
<gene>
    <name evidence="3" type="ORF">QBC47DRAFT_360026</name>
</gene>
<reference evidence="3" key="1">
    <citation type="submission" date="2023-06" db="EMBL/GenBank/DDBJ databases">
        <title>Genome-scale phylogeny and comparative genomics of the fungal order Sordariales.</title>
        <authorList>
            <consortium name="Lawrence Berkeley National Laboratory"/>
            <person name="Hensen N."/>
            <person name="Bonometti L."/>
            <person name="Westerberg I."/>
            <person name="Brannstrom I.O."/>
            <person name="Guillou S."/>
            <person name="Cros-Aarteil S."/>
            <person name="Calhoun S."/>
            <person name="Haridas S."/>
            <person name="Kuo A."/>
            <person name="Mondo S."/>
            <person name="Pangilinan J."/>
            <person name="Riley R."/>
            <person name="Labutti K."/>
            <person name="Andreopoulos B."/>
            <person name="Lipzen A."/>
            <person name="Chen C."/>
            <person name="Yanf M."/>
            <person name="Daum C."/>
            <person name="Ng V."/>
            <person name="Clum A."/>
            <person name="Steindorff A."/>
            <person name="Ohm R."/>
            <person name="Martin F."/>
            <person name="Silar P."/>
            <person name="Natvig D."/>
            <person name="Lalanne C."/>
            <person name="Gautier V."/>
            <person name="Ament-Velasquez S.L."/>
            <person name="Kruys A."/>
            <person name="Hutchinson M.I."/>
            <person name="Powell A.J."/>
            <person name="Barry K."/>
            <person name="Miller A.N."/>
            <person name="Grigoriev I.V."/>
            <person name="Debuchy R."/>
            <person name="Gladieux P."/>
            <person name="Thoren M.H."/>
            <person name="Johannesson H."/>
        </authorList>
    </citation>
    <scope>NUCLEOTIDE SEQUENCE</scope>
    <source>
        <strain evidence="3">PSN4</strain>
    </source>
</reference>
<feature type="region of interest" description="Disordered" evidence="2">
    <location>
        <begin position="1"/>
        <end position="44"/>
    </location>
</feature>
<accession>A0AAJ0FAH6</accession>
<dbReference type="AlphaFoldDB" id="A0AAJ0FAH6"/>
<evidence type="ECO:0000313" key="4">
    <source>
        <dbReference type="Proteomes" id="UP001239445"/>
    </source>
</evidence>
<feature type="coiled-coil region" evidence="1">
    <location>
        <begin position="235"/>
        <end position="283"/>
    </location>
</feature>
<sequence>MAAITAGTNDRAIEGGSQPSPVAQSPEFDWVAGTGGPDSPEIHYRPNWPMNLLLEPFTPNPDWYGWDPDRPRPSLEMEGFGGYDPEDRAEATSPSRYGPHSRSYHHHHSSPAASSWANGVPGASSGPSSAVALPMNGLPSLPPSEEARGGSNRPAPYSAQSLSSSASTHRLISGSAASGSPSYHPSPAAEDTLAVLRNSVLVMQDEMQFLRETLFTTIQEKEEMRQHVGHLDGQVRNLRDQVARMEAAAIEARQNAVASAARLEEMERALARSGAHVQKLEKDDDDWDDEEALPMMYVRALAKGKDLARST</sequence>
<feature type="compositionally biased region" description="Low complexity" evidence="2">
    <location>
        <begin position="110"/>
        <end position="132"/>
    </location>
</feature>
<evidence type="ECO:0000256" key="1">
    <source>
        <dbReference type="SAM" id="Coils"/>
    </source>
</evidence>
<comment type="caution">
    <text evidence="3">The sequence shown here is derived from an EMBL/GenBank/DDBJ whole genome shotgun (WGS) entry which is preliminary data.</text>
</comment>
<evidence type="ECO:0000313" key="3">
    <source>
        <dbReference type="EMBL" id="KAK1756328.1"/>
    </source>
</evidence>
<proteinExistence type="predicted"/>
<organism evidence="3 4">
    <name type="scientific">Echria macrotheca</name>
    <dbReference type="NCBI Taxonomy" id="438768"/>
    <lineage>
        <taxon>Eukaryota</taxon>
        <taxon>Fungi</taxon>
        <taxon>Dikarya</taxon>
        <taxon>Ascomycota</taxon>
        <taxon>Pezizomycotina</taxon>
        <taxon>Sordariomycetes</taxon>
        <taxon>Sordariomycetidae</taxon>
        <taxon>Sordariales</taxon>
        <taxon>Schizotheciaceae</taxon>
        <taxon>Echria</taxon>
    </lineage>
</organism>
<evidence type="ECO:0000256" key="2">
    <source>
        <dbReference type="SAM" id="MobiDB-lite"/>
    </source>
</evidence>
<feature type="region of interest" description="Disordered" evidence="2">
    <location>
        <begin position="59"/>
        <end position="187"/>
    </location>
</feature>
<dbReference type="Proteomes" id="UP001239445">
    <property type="component" value="Unassembled WGS sequence"/>
</dbReference>
<protein>
    <submittedName>
        <fullName evidence="3">Uncharacterized protein</fullName>
    </submittedName>
</protein>
<dbReference type="EMBL" id="MU839832">
    <property type="protein sequence ID" value="KAK1756328.1"/>
    <property type="molecule type" value="Genomic_DNA"/>
</dbReference>
<name>A0AAJ0FAH6_9PEZI</name>
<keyword evidence="1" id="KW-0175">Coiled coil</keyword>
<feature type="compositionally biased region" description="Low complexity" evidence="2">
    <location>
        <begin position="158"/>
        <end position="167"/>
    </location>
</feature>